<keyword evidence="4 7" id="KW-0931">ER-Golgi transport</keyword>
<dbReference type="Gene3D" id="3.30.450.70">
    <property type="match status" value="1"/>
</dbReference>
<dbReference type="SUPFAM" id="SSF64356">
    <property type="entry name" value="SNARE-like"/>
    <property type="match status" value="1"/>
</dbReference>
<keyword evidence="3 7" id="KW-0256">Endoplasmic reticulum</keyword>
<dbReference type="OrthoDB" id="246406at2759"/>
<dbReference type="GO" id="GO:0006888">
    <property type="term" value="P:endoplasmic reticulum to Golgi vesicle-mediated transport"/>
    <property type="evidence" value="ECO:0007669"/>
    <property type="project" value="UniProtKB-UniRule"/>
</dbReference>
<evidence type="ECO:0000313" key="8">
    <source>
        <dbReference type="EMBL" id="KAJ4396894.1"/>
    </source>
</evidence>
<proteinExistence type="inferred from homology"/>
<accession>A0A9W8Z1G8</accession>
<comment type="subcellular location">
    <subcellularLocation>
        <location evidence="7">Endoplasmic reticulum</location>
    </subcellularLocation>
    <subcellularLocation>
        <location evidence="7">Golgi apparatus</location>
        <location evidence="7">cis-Golgi network</location>
    </subcellularLocation>
    <subcellularLocation>
        <location evidence="1">Golgi apparatus</location>
    </subcellularLocation>
</comment>
<dbReference type="PANTHER" id="PTHR23249">
    <property type="entry name" value="TRAFFICKING PROTEIN PARTICLE COMPLEX SUBUNIT"/>
    <property type="match status" value="1"/>
</dbReference>
<dbReference type="FunFam" id="3.30.450.70:FF:000007">
    <property type="entry name" value="Putative sybindin-like family protein"/>
    <property type="match status" value="1"/>
</dbReference>
<dbReference type="Pfam" id="PF04099">
    <property type="entry name" value="Sybindin"/>
    <property type="match status" value="1"/>
</dbReference>
<gene>
    <name evidence="8" type="ORF">N0V93_001116</name>
</gene>
<dbReference type="AlphaFoldDB" id="A0A9W8Z1G8"/>
<evidence type="ECO:0000256" key="7">
    <source>
        <dbReference type="RuleBase" id="RU366065"/>
    </source>
</evidence>
<dbReference type="SMART" id="SM01399">
    <property type="entry name" value="Sybindin"/>
    <property type="match status" value="1"/>
</dbReference>
<keyword evidence="2 7" id="KW-0813">Transport</keyword>
<dbReference type="InterPro" id="IPR011012">
    <property type="entry name" value="Longin-like_dom_sf"/>
</dbReference>
<comment type="similarity">
    <text evidence="6">Belongs to the TRAPP small subunits family. TRAPPC4 subfamily.</text>
</comment>
<name>A0A9W8Z1G8_9PEZI</name>
<sequence length="147" mass="16841">MIINKAGGLIYNRTFQEGLNQLSSNDYLVIAGTFHGVHAITQRLNPVRAPPVVTPPGAIPSRPEPSSGLEVMETENFRLQCFNTMTGTKFLVFTDTTQANVDVTTRRIYELYADYVMKNPFYQLEMPIRCEMFDRKLNSYIREINNR</sequence>
<evidence type="ECO:0000256" key="1">
    <source>
        <dbReference type="ARBA" id="ARBA00004555"/>
    </source>
</evidence>
<comment type="caution">
    <text evidence="8">The sequence shown here is derived from an EMBL/GenBank/DDBJ whole genome shotgun (WGS) entry which is preliminary data.</text>
</comment>
<dbReference type="GO" id="GO:0005794">
    <property type="term" value="C:Golgi apparatus"/>
    <property type="evidence" value="ECO:0007669"/>
    <property type="project" value="UniProtKB-SubCell"/>
</dbReference>
<dbReference type="CDD" id="cd14856">
    <property type="entry name" value="TRAPPC4_synbindin"/>
    <property type="match status" value="1"/>
</dbReference>
<evidence type="ECO:0000256" key="4">
    <source>
        <dbReference type="ARBA" id="ARBA00022892"/>
    </source>
</evidence>
<evidence type="ECO:0000256" key="6">
    <source>
        <dbReference type="ARBA" id="ARBA00038179"/>
    </source>
</evidence>
<dbReference type="PANTHER" id="PTHR23249:SF15">
    <property type="entry name" value="TRAFFICKING PROTEIN PARTICLE COMPLEX SUBUNIT 4"/>
    <property type="match status" value="1"/>
</dbReference>
<evidence type="ECO:0000256" key="5">
    <source>
        <dbReference type="ARBA" id="ARBA00023034"/>
    </source>
</evidence>
<reference evidence="8" key="1">
    <citation type="submission" date="2022-10" db="EMBL/GenBank/DDBJ databases">
        <title>Tapping the CABI collections for fungal endophytes: first genome assemblies for Collariella, Neodidymelliopsis, Ascochyta clinopodiicola, Didymella pomorum, Didymosphaeria variabile, Neocosmospora piperis and Neocucurbitaria cava.</title>
        <authorList>
            <person name="Hill R."/>
        </authorList>
    </citation>
    <scope>NUCLEOTIDE SEQUENCE</scope>
    <source>
        <strain evidence="8">IMI 355082</strain>
    </source>
</reference>
<dbReference type="EMBL" id="JAPEVB010000001">
    <property type="protein sequence ID" value="KAJ4396894.1"/>
    <property type="molecule type" value="Genomic_DNA"/>
</dbReference>
<organism evidence="8 9">
    <name type="scientific">Gnomoniopsis smithogilvyi</name>
    <dbReference type="NCBI Taxonomy" id="1191159"/>
    <lineage>
        <taxon>Eukaryota</taxon>
        <taxon>Fungi</taxon>
        <taxon>Dikarya</taxon>
        <taxon>Ascomycota</taxon>
        <taxon>Pezizomycotina</taxon>
        <taxon>Sordariomycetes</taxon>
        <taxon>Sordariomycetidae</taxon>
        <taxon>Diaporthales</taxon>
        <taxon>Gnomoniaceae</taxon>
        <taxon>Gnomoniopsis</taxon>
    </lineage>
</organism>
<dbReference type="GO" id="GO:0030008">
    <property type="term" value="C:TRAPP complex"/>
    <property type="evidence" value="ECO:0007669"/>
    <property type="project" value="UniProtKB-UniRule"/>
</dbReference>
<evidence type="ECO:0000256" key="2">
    <source>
        <dbReference type="ARBA" id="ARBA00022448"/>
    </source>
</evidence>
<dbReference type="InterPro" id="IPR007233">
    <property type="entry name" value="TRAPPC"/>
</dbReference>
<dbReference type="Proteomes" id="UP001140453">
    <property type="component" value="Unassembled WGS sequence"/>
</dbReference>
<dbReference type="GO" id="GO:0005783">
    <property type="term" value="C:endoplasmic reticulum"/>
    <property type="evidence" value="ECO:0007669"/>
    <property type="project" value="UniProtKB-SubCell"/>
</dbReference>
<keyword evidence="9" id="KW-1185">Reference proteome</keyword>
<comment type="subunit">
    <text evidence="7">Part of the multisubunit transport protein particle (TRAPP) complex.</text>
</comment>
<protein>
    <recommendedName>
        <fullName evidence="7">Trafficking protein particle complex subunit</fullName>
    </recommendedName>
</protein>
<keyword evidence="5 7" id="KW-0333">Golgi apparatus</keyword>
<evidence type="ECO:0000313" key="9">
    <source>
        <dbReference type="Proteomes" id="UP001140453"/>
    </source>
</evidence>
<evidence type="ECO:0000256" key="3">
    <source>
        <dbReference type="ARBA" id="ARBA00022824"/>
    </source>
</evidence>